<reference evidence="2" key="1">
    <citation type="submission" date="2021-07" db="EMBL/GenBank/DDBJ databases">
        <title>Complete genome sequencing of a Clostridium isolate.</title>
        <authorList>
            <person name="Ueki A."/>
            <person name="Tonouchi A."/>
        </authorList>
    </citation>
    <scope>NUCLEOTIDE SEQUENCE [LARGE SCALE GENOMIC DNA]</scope>
    <source>
        <strain evidence="2">C5S11</strain>
    </source>
</reference>
<name>A0ABM7T7W2_9CLOT</name>
<dbReference type="Gene3D" id="1.10.150.240">
    <property type="entry name" value="Putative phosphatase, domain 2"/>
    <property type="match status" value="1"/>
</dbReference>
<evidence type="ECO:0000313" key="2">
    <source>
        <dbReference type="Proteomes" id="UP000824633"/>
    </source>
</evidence>
<dbReference type="PANTHER" id="PTHR18901">
    <property type="entry name" value="2-DEOXYGLUCOSE-6-PHOSPHATE PHOSPHATASE 2"/>
    <property type="match status" value="1"/>
</dbReference>
<dbReference type="InterPro" id="IPR006439">
    <property type="entry name" value="HAD-SF_hydro_IA"/>
</dbReference>
<keyword evidence="1" id="KW-0378">Hydrolase</keyword>
<dbReference type="InterPro" id="IPR041492">
    <property type="entry name" value="HAD_2"/>
</dbReference>
<sequence length="221" mass="25441">MRKVEAIIFDMDGVLIDSERRSFECFQEVFKEYNYKMDEKFYLRLIGRNVKSIKVIMEEEYGTDFPFDTIYKKKANLAGEITDRDGVIIKPGVHEILDYLNKENYKIAVATSTRRERALQLLEQAKIKDKVNYIICGDQVENSKPDPEIFLKAAKGLDVNPEKCIVIEDSDAGITAAHAAKMIGIHVPDMKFLDDDTKELAFKICNNLIDVKNYLKETKEN</sequence>
<dbReference type="SFLD" id="SFLDG01129">
    <property type="entry name" value="C1.5:_HAD__Beta-PGM__Phosphata"/>
    <property type="match status" value="1"/>
</dbReference>
<keyword evidence="2" id="KW-1185">Reference proteome</keyword>
<dbReference type="PANTHER" id="PTHR18901:SF38">
    <property type="entry name" value="PSEUDOURIDINE-5'-PHOSPHATASE"/>
    <property type="match status" value="1"/>
</dbReference>
<dbReference type="SUPFAM" id="SSF56784">
    <property type="entry name" value="HAD-like"/>
    <property type="match status" value="1"/>
</dbReference>
<dbReference type="RefSeq" id="WP_224033428.1">
    <property type="nucleotide sequence ID" value="NZ_AP024849.1"/>
</dbReference>
<dbReference type="Pfam" id="PF13419">
    <property type="entry name" value="HAD_2"/>
    <property type="match status" value="1"/>
</dbReference>
<dbReference type="Gene3D" id="3.40.50.1000">
    <property type="entry name" value="HAD superfamily/HAD-like"/>
    <property type="match status" value="1"/>
</dbReference>
<dbReference type="InterPro" id="IPR023198">
    <property type="entry name" value="PGP-like_dom2"/>
</dbReference>
<accession>A0ABM7T7W2</accession>
<protein>
    <submittedName>
        <fullName evidence="1">Hydrolase</fullName>
    </submittedName>
</protein>
<dbReference type="Proteomes" id="UP000824633">
    <property type="component" value="Chromosome"/>
</dbReference>
<dbReference type="PRINTS" id="PR00413">
    <property type="entry name" value="HADHALOGNASE"/>
</dbReference>
<organism evidence="1 2">
    <name type="scientific">Clostridium gelidum</name>
    <dbReference type="NCBI Taxonomy" id="704125"/>
    <lineage>
        <taxon>Bacteria</taxon>
        <taxon>Bacillati</taxon>
        <taxon>Bacillota</taxon>
        <taxon>Clostridia</taxon>
        <taxon>Eubacteriales</taxon>
        <taxon>Clostridiaceae</taxon>
        <taxon>Clostridium</taxon>
    </lineage>
</organism>
<dbReference type="NCBIfam" id="TIGR01509">
    <property type="entry name" value="HAD-SF-IA-v3"/>
    <property type="match status" value="1"/>
</dbReference>
<proteinExistence type="predicted"/>
<dbReference type="InterPro" id="IPR023214">
    <property type="entry name" value="HAD_sf"/>
</dbReference>
<dbReference type="InterPro" id="IPR036412">
    <property type="entry name" value="HAD-like_sf"/>
</dbReference>
<dbReference type="GO" id="GO:0016787">
    <property type="term" value="F:hydrolase activity"/>
    <property type="evidence" value="ECO:0007669"/>
    <property type="project" value="UniProtKB-KW"/>
</dbReference>
<dbReference type="SFLD" id="SFLDS00003">
    <property type="entry name" value="Haloacid_Dehalogenase"/>
    <property type="match status" value="1"/>
</dbReference>
<dbReference type="NCBIfam" id="TIGR01549">
    <property type="entry name" value="HAD-SF-IA-v1"/>
    <property type="match status" value="1"/>
</dbReference>
<dbReference type="SFLD" id="SFLDG01135">
    <property type="entry name" value="C1.5.6:_HAD__Beta-PGM__Phospha"/>
    <property type="match status" value="1"/>
</dbReference>
<gene>
    <name evidence="1" type="ORF">psyc5s11_31080</name>
</gene>
<evidence type="ECO:0000313" key="1">
    <source>
        <dbReference type="EMBL" id="BCZ47041.1"/>
    </source>
</evidence>
<dbReference type="EMBL" id="AP024849">
    <property type="protein sequence ID" value="BCZ47041.1"/>
    <property type="molecule type" value="Genomic_DNA"/>
</dbReference>